<dbReference type="FunFam" id="1.20.58.390:FF:000043">
    <property type="entry name" value="AcetylCholine Receptor"/>
    <property type="match status" value="1"/>
</dbReference>
<evidence type="ECO:0000256" key="3">
    <source>
        <dbReference type="ARBA" id="ARBA00022989"/>
    </source>
</evidence>
<dbReference type="PANTHER" id="PTHR18945">
    <property type="entry name" value="NEUROTRANSMITTER GATED ION CHANNEL"/>
    <property type="match status" value="1"/>
</dbReference>
<dbReference type="GO" id="GO:0004888">
    <property type="term" value="F:transmembrane signaling receptor activity"/>
    <property type="evidence" value="ECO:0007669"/>
    <property type="project" value="InterPro"/>
</dbReference>
<evidence type="ECO:0000259" key="6">
    <source>
        <dbReference type="Pfam" id="PF02932"/>
    </source>
</evidence>
<dbReference type="GO" id="GO:0016020">
    <property type="term" value="C:membrane"/>
    <property type="evidence" value="ECO:0007669"/>
    <property type="project" value="UniProtKB-SubCell"/>
</dbReference>
<keyword evidence="3" id="KW-1133">Transmembrane helix</keyword>
<gene>
    <name evidence="7" type="ORF">PACLA_8A023924</name>
</gene>
<dbReference type="SUPFAM" id="SSF90112">
    <property type="entry name" value="Neurotransmitter-gated ion-channel transmembrane pore"/>
    <property type="match status" value="1"/>
</dbReference>
<dbReference type="Pfam" id="PF02932">
    <property type="entry name" value="Neur_chan_memb"/>
    <property type="match status" value="1"/>
</dbReference>
<proteinExistence type="predicted"/>
<evidence type="ECO:0000256" key="4">
    <source>
        <dbReference type="ARBA" id="ARBA00023136"/>
    </source>
</evidence>
<evidence type="ECO:0000313" key="7">
    <source>
        <dbReference type="EMBL" id="CAB4002932.1"/>
    </source>
</evidence>
<dbReference type="InterPro" id="IPR006029">
    <property type="entry name" value="Neurotrans-gated_channel_TM"/>
</dbReference>
<accession>A0A7D9ICM0</accession>
<sequence length="254" mass="29165">MGRAIGLNEPVVVSSDGRVRWLTPTILDGFCKQFVRYFPFDEQYCPLKFYSWNYDVKKLMLSGNDRNMLSNYTESGTWAIMDIIKKEHTTKKDNIAKATVTFVVRIQRKVFYYFVYLIAPCVLTAILATLIFYLPAASGERMVVGCTILLALSVFFLLATNYIPETSEHVPLVGRYYSMVIVEICIALVCTAWVLRYHYRNPAMGKIPRWIRVYIFGYISKLVRIKVPEEMLAKNTPVDEGGQEFFSPTPVSLN</sequence>
<dbReference type="InterPro" id="IPR006201">
    <property type="entry name" value="Neur_channel"/>
</dbReference>
<dbReference type="InterPro" id="IPR018000">
    <property type="entry name" value="Neurotransmitter_ion_chnl_CS"/>
</dbReference>
<dbReference type="InterPro" id="IPR038050">
    <property type="entry name" value="Neuro_actylchol_rec"/>
</dbReference>
<protein>
    <submittedName>
        <fullName evidence="7">Neuronal acetylcholine receptor subunit alpha-7-like</fullName>
    </submittedName>
</protein>
<dbReference type="InterPro" id="IPR036734">
    <property type="entry name" value="Neur_chan_lig-bd_sf"/>
</dbReference>
<dbReference type="Pfam" id="PF02931">
    <property type="entry name" value="Neur_chan_LBD"/>
    <property type="match status" value="1"/>
</dbReference>
<evidence type="ECO:0000256" key="2">
    <source>
        <dbReference type="ARBA" id="ARBA00022692"/>
    </source>
</evidence>
<feature type="domain" description="Neurotransmitter-gated ion-channel transmembrane" evidence="6">
    <location>
        <begin position="117"/>
        <end position="235"/>
    </location>
</feature>
<keyword evidence="2" id="KW-0812">Transmembrane</keyword>
<comment type="subcellular location">
    <subcellularLocation>
        <location evidence="1">Membrane</location>
        <topology evidence="1">Multi-pass membrane protein</topology>
    </subcellularLocation>
</comment>
<evidence type="ECO:0000313" key="8">
    <source>
        <dbReference type="Proteomes" id="UP001152795"/>
    </source>
</evidence>
<dbReference type="Gene3D" id="1.20.58.390">
    <property type="entry name" value="Neurotransmitter-gated ion-channel transmembrane domain"/>
    <property type="match status" value="1"/>
</dbReference>
<dbReference type="SUPFAM" id="SSF63712">
    <property type="entry name" value="Nicotinic receptor ligand binding domain-like"/>
    <property type="match status" value="1"/>
</dbReference>
<dbReference type="InterPro" id="IPR006202">
    <property type="entry name" value="Neur_chan_lig-bd"/>
</dbReference>
<dbReference type="Gene3D" id="2.70.170.10">
    <property type="entry name" value="Neurotransmitter-gated ion-channel ligand-binding domain"/>
    <property type="match status" value="1"/>
</dbReference>
<dbReference type="GO" id="GO:0005230">
    <property type="term" value="F:extracellular ligand-gated monoatomic ion channel activity"/>
    <property type="evidence" value="ECO:0007669"/>
    <property type="project" value="InterPro"/>
</dbReference>
<organism evidence="7 8">
    <name type="scientific">Paramuricea clavata</name>
    <name type="common">Red gorgonian</name>
    <name type="synonym">Violescent sea-whip</name>
    <dbReference type="NCBI Taxonomy" id="317549"/>
    <lineage>
        <taxon>Eukaryota</taxon>
        <taxon>Metazoa</taxon>
        <taxon>Cnidaria</taxon>
        <taxon>Anthozoa</taxon>
        <taxon>Octocorallia</taxon>
        <taxon>Malacalcyonacea</taxon>
        <taxon>Plexauridae</taxon>
        <taxon>Paramuricea</taxon>
    </lineage>
</organism>
<dbReference type="AlphaFoldDB" id="A0A7D9ICM0"/>
<comment type="caution">
    <text evidence="7">The sequence shown here is derived from an EMBL/GenBank/DDBJ whole genome shotgun (WGS) entry which is preliminary data.</text>
</comment>
<dbReference type="PROSITE" id="PS00236">
    <property type="entry name" value="NEUROTR_ION_CHANNEL"/>
    <property type="match status" value="1"/>
</dbReference>
<feature type="domain" description="Neurotransmitter-gated ion-channel ligand-binding" evidence="5">
    <location>
        <begin position="9"/>
        <end position="110"/>
    </location>
</feature>
<name>A0A7D9ICM0_PARCT</name>
<keyword evidence="7" id="KW-0675">Receptor</keyword>
<dbReference type="OrthoDB" id="5975154at2759"/>
<evidence type="ECO:0000256" key="1">
    <source>
        <dbReference type="ARBA" id="ARBA00004141"/>
    </source>
</evidence>
<evidence type="ECO:0000259" key="5">
    <source>
        <dbReference type="Pfam" id="PF02931"/>
    </source>
</evidence>
<keyword evidence="4" id="KW-0472">Membrane</keyword>
<dbReference type="Proteomes" id="UP001152795">
    <property type="component" value="Unassembled WGS sequence"/>
</dbReference>
<dbReference type="CDD" id="cd19051">
    <property type="entry name" value="LGIC_TM_cation"/>
    <property type="match status" value="1"/>
</dbReference>
<reference evidence="7" key="1">
    <citation type="submission" date="2020-04" db="EMBL/GenBank/DDBJ databases">
        <authorList>
            <person name="Alioto T."/>
            <person name="Alioto T."/>
            <person name="Gomez Garrido J."/>
        </authorList>
    </citation>
    <scope>NUCLEOTIDE SEQUENCE</scope>
    <source>
        <strain evidence="7">A484AB</strain>
    </source>
</reference>
<dbReference type="EMBL" id="CACRXK020004489">
    <property type="protein sequence ID" value="CAB4002932.1"/>
    <property type="molecule type" value="Genomic_DNA"/>
</dbReference>
<keyword evidence="8" id="KW-1185">Reference proteome</keyword>
<dbReference type="InterPro" id="IPR036719">
    <property type="entry name" value="Neuro-gated_channel_TM_sf"/>
</dbReference>